<keyword evidence="1" id="KW-1133">Transmembrane helix</keyword>
<feature type="transmembrane region" description="Helical" evidence="1">
    <location>
        <begin position="85"/>
        <end position="107"/>
    </location>
</feature>
<keyword evidence="3" id="KW-1185">Reference proteome</keyword>
<evidence type="ECO:0000313" key="2">
    <source>
        <dbReference type="EMBL" id="KAK3381055.1"/>
    </source>
</evidence>
<feature type="transmembrane region" description="Helical" evidence="1">
    <location>
        <begin position="127"/>
        <end position="144"/>
    </location>
</feature>
<gene>
    <name evidence="2" type="ORF">B0H63DRAFT_474818</name>
</gene>
<keyword evidence="1" id="KW-0472">Membrane</keyword>
<reference evidence="2" key="2">
    <citation type="submission" date="2023-06" db="EMBL/GenBank/DDBJ databases">
        <authorList>
            <consortium name="Lawrence Berkeley National Laboratory"/>
            <person name="Haridas S."/>
            <person name="Hensen N."/>
            <person name="Bonometti L."/>
            <person name="Westerberg I."/>
            <person name="Brannstrom I.O."/>
            <person name="Guillou S."/>
            <person name="Cros-Aarteil S."/>
            <person name="Calhoun S."/>
            <person name="Kuo A."/>
            <person name="Mondo S."/>
            <person name="Pangilinan J."/>
            <person name="Riley R."/>
            <person name="LaButti K."/>
            <person name="Andreopoulos B."/>
            <person name="Lipzen A."/>
            <person name="Chen C."/>
            <person name="Yanf M."/>
            <person name="Daum C."/>
            <person name="Ng V."/>
            <person name="Clum A."/>
            <person name="Steindorff A."/>
            <person name="Ohm R."/>
            <person name="Martin F."/>
            <person name="Silar P."/>
            <person name="Natvig D."/>
            <person name="Lalanne C."/>
            <person name="Gautier V."/>
            <person name="Ament-velasquez S.L."/>
            <person name="Kruys A."/>
            <person name="Hutchinson M.I."/>
            <person name="Powell A.J."/>
            <person name="Barry K."/>
            <person name="Miller A.N."/>
            <person name="Grigoriev I.V."/>
            <person name="Debuchy R."/>
            <person name="Gladieux P."/>
            <person name="Thoren M.H."/>
            <person name="Johannesson H."/>
        </authorList>
    </citation>
    <scope>NUCLEOTIDE SEQUENCE</scope>
    <source>
        <strain evidence="2">CBS 232.78</strain>
    </source>
</reference>
<dbReference type="EMBL" id="JAULSW010000005">
    <property type="protein sequence ID" value="KAK3381055.1"/>
    <property type="molecule type" value="Genomic_DNA"/>
</dbReference>
<sequence>MANKHLLITIISTSLLYTLLVFGAGFVCGIIRVIFLEPRLDDRYAQLLEMPLMMAVIWRSARIVVSRIKTQTRATGDSEEGKGKYIAVGALALFFFLVTEGGLYALIHRGEGKGWHDWVWDRDPVAGSLFFAMLGVMMALPTILS</sequence>
<feature type="transmembrane region" description="Helical" evidence="1">
    <location>
        <begin position="7"/>
        <end position="35"/>
    </location>
</feature>
<protein>
    <submittedName>
        <fullName evidence="2">Uncharacterized protein</fullName>
    </submittedName>
</protein>
<comment type="caution">
    <text evidence="2">The sequence shown here is derived from an EMBL/GenBank/DDBJ whole genome shotgun (WGS) entry which is preliminary data.</text>
</comment>
<reference evidence="2" key="1">
    <citation type="journal article" date="2023" name="Mol. Phylogenet. Evol.">
        <title>Genome-scale phylogeny and comparative genomics of the fungal order Sordariales.</title>
        <authorList>
            <person name="Hensen N."/>
            <person name="Bonometti L."/>
            <person name="Westerberg I."/>
            <person name="Brannstrom I.O."/>
            <person name="Guillou S."/>
            <person name="Cros-Aarteil S."/>
            <person name="Calhoun S."/>
            <person name="Haridas S."/>
            <person name="Kuo A."/>
            <person name="Mondo S."/>
            <person name="Pangilinan J."/>
            <person name="Riley R."/>
            <person name="LaButti K."/>
            <person name="Andreopoulos B."/>
            <person name="Lipzen A."/>
            <person name="Chen C."/>
            <person name="Yan M."/>
            <person name="Daum C."/>
            <person name="Ng V."/>
            <person name="Clum A."/>
            <person name="Steindorff A."/>
            <person name="Ohm R.A."/>
            <person name="Martin F."/>
            <person name="Silar P."/>
            <person name="Natvig D.O."/>
            <person name="Lalanne C."/>
            <person name="Gautier V."/>
            <person name="Ament-Velasquez S.L."/>
            <person name="Kruys A."/>
            <person name="Hutchinson M.I."/>
            <person name="Powell A.J."/>
            <person name="Barry K."/>
            <person name="Miller A.N."/>
            <person name="Grigoriev I.V."/>
            <person name="Debuchy R."/>
            <person name="Gladieux P."/>
            <person name="Hiltunen Thoren M."/>
            <person name="Johannesson H."/>
        </authorList>
    </citation>
    <scope>NUCLEOTIDE SEQUENCE</scope>
    <source>
        <strain evidence="2">CBS 232.78</strain>
    </source>
</reference>
<evidence type="ECO:0000256" key="1">
    <source>
        <dbReference type="SAM" id="Phobius"/>
    </source>
</evidence>
<evidence type="ECO:0000313" key="3">
    <source>
        <dbReference type="Proteomes" id="UP001285441"/>
    </source>
</evidence>
<keyword evidence="1" id="KW-0812">Transmembrane</keyword>
<dbReference type="AlphaFoldDB" id="A0AAE0TVM9"/>
<name>A0AAE0TVM9_9PEZI</name>
<proteinExistence type="predicted"/>
<dbReference type="Proteomes" id="UP001285441">
    <property type="component" value="Unassembled WGS sequence"/>
</dbReference>
<accession>A0AAE0TVM9</accession>
<organism evidence="2 3">
    <name type="scientific">Podospora didyma</name>
    <dbReference type="NCBI Taxonomy" id="330526"/>
    <lineage>
        <taxon>Eukaryota</taxon>
        <taxon>Fungi</taxon>
        <taxon>Dikarya</taxon>
        <taxon>Ascomycota</taxon>
        <taxon>Pezizomycotina</taxon>
        <taxon>Sordariomycetes</taxon>
        <taxon>Sordariomycetidae</taxon>
        <taxon>Sordariales</taxon>
        <taxon>Podosporaceae</taxon>
        <taxon>Podospora</taxon>
    </lineage>
</organism>